<comment type="function">
    <text evidence="5">Forms part of the polypeptide exit tunnel.</text>
</comment>
<feature type="region of interest" description="Disordered" evidence="6">
    <location>
        <begin position="71"/>
        <end position="115"/>
    </location>
</feature>
<evidence type="ECO:0000256" key="5">
    <source>
        <dbReference type="HAMAP-Rule" id="MF_01328"/>
    </source>
</evidence>
<keyword evidence="5" id="KW-0694">RNA-binding</keyword>
<dbReference type="NCBIfam" id="TIGR03953">
    <property type="entry name" value="rplD_bact"/>
    <property type="match status" value="1"/>
</dbReference>
<organism evidence="7 8">
    <name type="scientific">Candidatus Kaiserbacteria bacterium RIFCSPHIGHO2_01_FULL_56_24</name>
    <dbReference type="NCBI Taxonomy" id="1798487"/>
    <lineage>
        <taxon>Bacteria</taxon>
        <taxon>Candidatus Kaiseribacteriota</taxon>
    </lineage>
</organism>
<protein>
    <recommendedName>
        <fullName evidence="4 5">Large ribosomal subunit protein uL4</fullName>
    </recommendedName>
</protein>
<dbReference type="GO" id="GO:0006412">
    <property type="term" value="P:translation"/>
    <property type="evidence" value="ECO:0007669"/>
    <property type="project" value="UniProtKB-UniRule"/>
</dbReference>
<evidence type="ECO:0000313" key="8">
    <source>
        <dbReference type="Proteomes" id="UP000176377"/>
    </source>
</evidence>
<dbReference type="PANTHER" id="PTHR10746">
    <property type="entry name" value="50S RIBOSOMAL PROTEIN L4"/>
    <property type="match status" value="1"/>
</dbReference>
<name>A0A1F6D8B6_9BACT</name>
<evidence type="ECO:0000256" key="3">
    <source>
        <dbReference type="ARBA" id="ARBA00023274"/>
    </source>
</evidence>
<evidence type="ECO:0000313" key="7">
    <source>
        <dbReference type="EMBL" id="OGG57646.1"/>
    </source>
</evidence>
<reference evidence="7 8" key="1">
    <citation type="journal article" date="2016" name="Nat. Commun.">
        <title>Thousands of microbial genomes shed light on interconnected biogeochemical processes in an aquifer system.</title>
        <authorList>
            <person name="Anantharaman K."/>
            <person name="Brown C.T."/>
            <person name="Hug L.A."/>
            <person name="Sharon I."/>
            <person name="Castelle C.J."/>
            <person name="Probst A.J."/>
            <person name="Thomas B.C."/>
            <person name="Singh A."/>
            <person name="Wilkins M.J."/>
            <person name="Karaoz U."/>
            <person name="Brodie E.L."/>
            <person name="Williams K.H."/>
            <person name="Hubbard S.S."/>
            <person name="Banfield J.F."/>
        </authorList>
    </citation>
    <scope>NUCLEOTIDE SEQUENCE [LARGE SCALE GENOMIC DNA]</scope>
</reference>
<evidence type="ECO:0000256" key="4">
    <source>
        <dbReference type="ARBA" id="ARBA00035244"/>
    </source>
</evidence>
<dbReference type="Proteomes" id="UP000176377">
    <property type="component" value="Unassembled WGS sequence"/>
</dbReference>
<dbReference type="GO" id="GO:1990904">
    <property type="term" value="C:ribonucleoprotein complex"/>
    <property type="evidence" value="ECO:0007669"/>
    <property type="project" value="UniProtKB-KW"/>
</dbReference>
<evidence type="ECO:0000256" key="2">
    <source>
        <dbReference type="ARBA" id="ARBA00022980"/>
    </source>
</evidence>
<dbReference type="InterPro" id="IPR002136">
    <property type="entry name" value="Ribosomal_uL4"/>
</dbReference>
<dbReference type="AlphaFoldDB" id="A0A1F6D8B6"/>
<keyword evidence="3 5" id="KW-0687">Ribonucleoprotein</keyword>
<dbReference type="SUPFAM" id="SSF52166">
    <property type="entry name" value="Ribosomal protein L4"/>
    <property type="match status" value="1"/>
</dbReference>
<comment type="similarity">
    <text evidence="1 5">Belongs to the universal ribosomal protein uL4 family.</text>
</comment>
<dbReference type="PANTHER" id="PTHR10746:SF6">
    <property type="entry name" value="LARGE RIBOSOMAL SUBUNIT PROTEIN UL4M"/>
    <property type="match status" value="1"/>
</dbReference>
<accession>A0A1F6D8B6</accession>
<evidence type="ECO:0000256" key="1">
    <source>
        <dbReference type="ARBA" id="ARBA00010528"/>
    </source>
</evidence>
<comment type="function">
    <text evidence="5">One of the primary rRNA binding proteins, this protein initially binds near the 5'-end of the 23S rRNA. It is important during the early stages of 50S assembly. It makes multiple contacts with different domains of the 23S rRNA in the assembled 50S subunit and ribosome.</text>
</comment>
<feature type="compositionally biased region" description="Basic residues" evidence="6">
    <location>
        <begin position="81"/>
        <end position="98"/>
    </location>
</feature>
<dbReference type="EMBL" id="MFLA01000047">
    <property type="protein sequence ID" value="OGG57646.1"/>
    <property type="molecule type" value="Genomic_DNA"/>
</dbReference>
<dbReference type="GO" id="GO:0019843">
    <property type="term" value="F:rRNA binding"/>
    <property type="evidence" value="ECO:0007669"/>
    <property type="project" value="UniProtKB-UniRule"/>
</dbReference>
<dbReference type="Gene3D" id="3.40.1370.10">
    <property type="match status" value="1"/>
</dbReference>
<evidence type="ECO:0000256" key="6">
    <source>
        <dbReference type="SAM" id="MobiDB-lite"/>
    </source>
</evidence>
<sequence length="246" mass="26554">MATKKTIKKTDTEPTAKAKVMNLTADIFSAQGKKAGSLELPENVFGVAWNESLMHQVVTSMQDNARTNVAHTKGRGDVRGGGRKPWKQKGTGRARHGSSRSPIWKGGGVTHGPSNEKVFQRTIPAKMRAKALFMALSRKLQNGEVVFVDSFGIDKPSTSLAKKALVALSKSGFEKLGWTKKNVALIAFSDAKEPIVKSFRNIGNVGSSPVRDLNPVAVLKHSFLVIENPEAAVAILSHRATKASKQ</sequence>
<dbReference type="HAMAP" id="MF_01328_B">
    <property type="entry name" value="Ribosomal_uL4_B"/>
    <property type="match status" value="1"/>
</dbReference>
<gene>
    <name evidence="5" type="primary">rplD</name>
    <name evidence="7" type="ORF">A2765_05910</name>
</gene>
<dbReference type="Pfam" id="PF00573">
    <property type="entry name" value="Ribosomal_L4"/>
    <property type="match status" value="1"/>
</dbReference>
<dbReference type="InterPro" id="IPR013005">
    <property type="entry name" value="Ribosomal_uL4-like"/>
</dbReference>
<dbReference type="GO" id="GO:0003735">
    <property type="term" value="F:structural constituent of ribosome"/>
    <property type="evidence" value="ECO:0007669"/>
    <property type="project" value="InterPro"/>
</dbReference>
<comment type="caution">
    <text evidence="7">The sequence shown here is derived from an EMBL/GenBank/DDBJ whole genome shotgun (WGS) entry which is preliminary data.</text>
</comment>
<dbReference type="InterPro" id="IPR023574">
    <property type="entry name" value="Ribosomal_uL4_dom_sf"/>
</dbReference>
<dbReference type="GO" id="GO:0005840">
    <property type="term" value="C:ribosome"/>
    <property type="evidence" value="ECO:0007669"/>
    <property type="project" value="UniProtKB-KW"/>
</dbReference>
<keyword evidence="5" id="KW-0699">rRNA-binding</keyword>
<keyword evidence="2 5" id="KW-0689">Ribosomal protein</keyword>
<proteinExistence type="inferred from homology"/>
<comment type="subunit">
    <text evidence="5">Part of the 50S ribosomal subunit.</text>
</comment>